<feature type="signal peptide" evidence="1">
    <location>
        <begin position="1"/>
        <end position="21"/>
    </location>
</feature>
<dbReference type="GO" id="GO:0022857">
    <property type="term" value="F:transmembrane transporter activity"/>
    <property type="evidence" value="ECO:0007669"/>
    <property type="project" value="InterPro"/>
</dbReference>
<sequence>MKKLSLILAAGAMAAPIAAHAQSDECGDVSITEMNWASAQVVTSVATFIMEQGYGCDVSVVQSDTVPAVTSVAENGEPDIVTELWLNSTGDAYTKLKEDGKVVEAGPVLDPGGVEGWWIPTYLAEEHPELKTIDGILENPELVGARFYNCPEGWGCRVVSDNLSRALDLEGHGIEVFNAGSGQVLASSMADAVMEEEPWFGYYWGPTVPLGKYDMTKVDLGEIDEEVHARNQNQDADNPGVSDFPAAPILTAVTSTFQEENPAVFELMQNMTFKTEDMSSVLAWMDENTASADEAAVYYLTNYQDQWSEWLSDEARENLASVLEEG</sequence>
<dbReference type="Gene3D" id="3.40.190.100">
    <property type="entry name" value="Glycine betaine-binding periplasmic protein, domain 2"/>
    <property type="match status" value="1"/>
</dbReference>
<dbReference type="Proteomes" id="UP000198893">
    <property type="component" value="Unassembled WGS sequence"/>
</dbReference>
<reference evidence="3 4" key="1">
    <citation type="submission" date="2016-10" db="EMBL/GenBank/DDBJ databases">
        <authorList>
            <person name="de Groot N.N."/>
        </authorList>
    </citation>
    <scope>NUCLEOTIDE SEQUENCE [LARGE SCALE GENOMIC DNA]</scope>
    <source>
        <strain evidence="3 4">DSM 27842</strain>
    </source>
</reference>
<dbReference type="InterPro" id="IPR007210">
    <property type="entry name" value="ABC_Gly_betaine_transp_sub-bd"/>
</dbReference>
<dbReference type="Gene3D" id="3.10.105.10">
    <property type="entry name" value="Dipeptide-binding Protein, Domain 3"/>
    <property type="match status" value="2"/>
</dbReference>
<feature type="domain" description="ABC-type glycine betaine transport system substrate-binding" evidence="2">
    <location>
        <begin position="28"/>
        <end position="301"/>
    </location>
</feature>
<keyword evidence="4" id="KW-1185">Reference proteome</keyword>
<accession>A0A1H8W5E2</accession>
<gene>
    <name evidence="3" type="ORF">SAMN04490248_1448</name>
</gene>
<proteinExistence type="predicted"/>
<dbReference type="OrthoDB" id="9786266at2"/>
<dbReference type="EMBL" id="FODS01000044">
    <property type="protein sequence ID" value="SEP22819.1"/>
    <property type="molecule type" value="Genomic_DNA"/>
</dbReference>
<dbReference type="AlphaFoldDB" id="A0A1H8W5E2"/>
<dbReference type="GO" id="GO:0043190">
    <property type="term" value="C:ATP-binding cassette (ABC) transporter complex"/>
    <property type="evidence" value="ECO:0007669"/>
    <property type="project" value="InterPro"/>
</dbReference>
<evidence type="ECO:0000313" key="3">
    <source>
        <dbReference type="EMBL" id="SEP22819.1"/>
    </source>
</evidence>
<feature type="chain" id="PRO_5011605605" evidence="1">
    <location>
        <begin position="22"/>
        <end position="326"/>
    </location>
</feature>
<name>A0A1H8W5E2_9RHOB</name>
<dbReference type="SUPFAM" id="SSF53850">
    <property type="entry name" value="Periplasmic binding protein-like II"/>
    <property type="match status" value="1"/>
</dbReference>
<evidence type="ECO:0000259" key="2">
    <source>
        <dbReference type="Pfam" id="PF04069"/>
    </source>
</evidence>
<protein>
    <submittedName>
        <fullName evidence="3">Glycine betaine/proline transport system substrate-binding protein</fullName>
    </submittedName>
</protein>
<evidence type="ECO:0000256" key="1">
    <source>
        <dbReference type="SAM" id="SignalP"/>
    </source>
</evidence>
<dbReference type="RefSeq" id="WP_093120664.1">
    <property type="nucleotide sequence ID" value="NZ_FODS01000044.1"/>
</dbReference>
<dbReference type="STRING" id="569882.SAMN04490248_1448"/>
<dbReference type="CDD" id="cd13641">
    <property type="entry name" value="PBP2_HisX_like"/>
    <property type="match status" value="1"/>
</dbReference>
<evidence type="ECO:0000313" key="4">
    <source>
        <dbReference type="Proteomes" id="UP000198893"/>
    </source>
</evidence>
<organism evidence="3 4">
    <name type="scientific">Salinihabitans flavidus</name>
    <dbReference type="NCBI Taxonomy" id="569882"/>
    <lineage>
        <taxon>Bacteria</taxon>
        <taxon>Pseudomonadati</taxon>
        <taxon>Pseudomonadota</taxon>
        <taxon>Alphaproteobacteria</taxon>
        <taxon>Rhodobacterales</taxon>
        <taxon>Roseobacteraceae</taxon>
        <taxon>Salinihabitans</taxon>
    </lineage>
</organism>
<keyword evidence="1" id="KW-0732">Signal</keyword>
<dbReference type="Pfam" id="PF04069">
    <property type="entry name" value="OpuAC"/>
    <property type="match status" value="1"/>
</dbReference>